<keyword evidence="2" id="KW-1185">Reference proteome</keyword>
<accession>A0A8S1DTS8</accession>
<name>A0A8S1DTS8_9INSE</name>
<dbReference type="Proteomes" id="UP000494165">
    <property type="component" value="Unassembled WGS sequence"/>
</dbReference>
<proteinExistence type="predicted"/>
<protein>
    <submittedName>
        <fullName evidence="1">Uncharacterized protein</fullName>
    </submittedName>
</protein>
<evidence type="ECO:0000313" key="2">
    <source>
        <dbReference type="Proteomes" id="UP000494165"/>
    </source>
</evidence>
<evidence type="ECO:0000313" key="1">
    <source>
        <dbReference type="EMBL" id="CAB3383698.1"/>
    </source>
</evidence>
<dbReference type="EMBL" id="CADEPI010000319">
    <property type="protein sequence ID" value="CAB3383698.1"/>
    <property type="molecule type" value="Genomic_DNA"/>
</dbReference>
<reference evidence="1 2" key="1">
    <citation type="submission" date="2020-04" db="EMBL/GenBank/DDBJ databases">
        <authorList>
            <person name="Alioto T."/>
            <person name="Alioto T."/>
            <person name="Gomez Garrido J."/>
        </authorList>
    </citation>
    <scope>NUCLEOTIDE SEQUENCE [LARGE SCALE GENOMIC DNA]</scope>
</reference>
<dbReference type="AlphaFoldDB" id="A0A8S1DTS8"/>
<comment type="caution">
    <text evidence="1">The sequence shown here is derived from an EMBL/GenBank/DDBJ whole genome shotgun (WGS) entry which is preliminary data.</text>
</comment>
<sequence length="95" mass="10492">MRVSANPEFGTMCHLSAAAAMSSTRFSVVRAPMLRRDSSLEPRSNMIASRPLSTSRHVMGEIKSLTRPADIEQHAPLQPPHMISTQVQFQDAISM</sequence>
<organism evidence="1 2">
    <name type="scientific">Cloeon dipterum</name>
    <dbReference type="NCBI Taxonomy" id="197152"/>
    <lineage>
        <taxon>Eukaryota</taxon>
        <taxon>Metazoa</taxon>
        <taxon>Ecdysozoa</taxon>
        <taxon>Arthropoda</taxon>
        <taxon>Hexapoda</taxon>
        <taxon>Insecta</taxon>
        <taxon>Pterygota</taxon>
        <taxon>Palaeoptera</taxon>
        <taxon>Ephemeroptera</taxon>
        <taxon>Pisciforma</taxon>
        <taxon>Baetidae</taxon>
        <taxon>Cloeon</taxon>
    </lineage>
</organism>
<gene>
    <name evidence="1" type="ORF">CLODIP_2_CD00397</name>
</gene>